<proteinExistence type="predicted"/>
<organism evidence="2 3">
    <name type="scientific">Blyttiomyces helicus</name>
    <dbReference type="NCBI Taxonomy" id="388810"/>
    <lineage>
        <taxon>Eukaryota</taxon>
        <taxon>Fungi</taxon>
        <taxon>Fungi incertae sedis</taxon>
        <taxon>Chytridiomycota</taxon>
        <taxon>Chytridiomycota incertae sedis</taxon>
        <taxon>Chytridiomycetes</taxon>
        <taxon>Chytridiomycetes incertae sedis</taxon>
        <taxon>Blyttiomyces</taxon>
    </lineage>
</organism>
<evidence type="ECO:0000256" key="1">
    <source>
        <dbReference type="SAM" id="Phobius"/>
    </source>
</evidence>
<keyword evidence="1" id="KW-0472">Membrane</keyword>
<feature type="transmembrane region" description="Helical" evidence="1">
    <location>
        <begin position="115"/>
        <end position="132"/>
    </location>
</feature>
<keyword evidence="1" id="KW-1133">Transmembrane helix</keyword>
<accession>A0A4P9W586</accession>
<feature type="transmembrane region" description="Helical" evidence="1">
    <location>
        <begin position="63"/>
        <end position="86"/>
    </location>
</feature>
<keyword evidence="3" id="KW-1185">Reference proteome</keyword>
<protein>
    <submittedName>
        <fullName evidence="2">Uncharacterized protein</fullName>
    </submittedName>
</protein>
<name>A0A4P9W586_9FUNG</name>
<evidence type="ECO:0000313" key="2">
    <source>
        <dbReference type="EMBL" id="RKO86058.1"/>
    </source>
</evidence>
<feature type="transmembrane region" description="Helical" evidence="1">
    <location>
        <begin position="30"/>
        <end position="51"/>
    </location>
</feature>
<keyword evidence="1" id="KW-0812">Transmembrane</keyword>
<reference evidence="3" key="1">
    <citation type="journal article" date="2018" name="Nat. Microbiol.">
        <title>Leveraging single-cell genomics to expand the fungal tree of life.</title>
        <authorList>
            <person name="Ahrendt S.R."/>
            <person name="Quandt C.A."/>
            <person name="Ciobanu D."/>
            <person name="Clum A."/>
            <person name="Salamov A."/>
            <person name="Andreopoulos B."/>
            <person name="Cheng J.F."/>
            <person name="Woyke T."/>
            <person name="Pelin A."/>
            <person name="Henrissat B."/>
            <person name="Reynolds N.K."/>
            <person name="Benny G.L."/>
            <person name="Smith M.E."/>
            <person name="James T.Y."/>
            <person name="Grigoriev I.V."/>
        </authorList>
    </citation>
    <scope>NUCLEOTIDE SEQUENCE [LARGE SCALE GENOMIC DNA]</scope>
</reference>
<dbReference type="AlphaFoldDB" id="A0A4P9W586"/>
<dbReference type="Proteomes" id="UP000269721">
    <property type="component" value="Unassembled WGS sequence"/>
</dbReference>
<sequence>MTSLELEVSGGGAAELNINLLYRHPGSFTLTLPLVASLYDICFGLSAILRVQAMFPRWRVVQIAKACSFLNLAIISRSSMAFSYVATNATLKAVSVPPPTDTRDWLDLMYRLSDVMSYFGLIMGNLFAAAFLENTDNSYLIPQLVAIQTSKFIIFSFEEVPIIVNQRIQATARGGMPMTVLPGLPPSPASTIHFQNVTQVDPNPKVAETRAITRPSSWGQSSRLSDLIRNFT</sequence>
<gene>
    <name evidence="2" type="ORF">BDK51DRAFT_36813</name>
</gene>
<dbReference type="EMBL" id="KZ998512">
    <property type="protein sequence ID" value="RKO86058.1"/>
    <property type="molecule type" value="Genomic_DNA"/>
</dbReference>
<evidence type="ECO:0000313" key="3">
    <source>
        <dbReference type="Proteomes" id="UP000269721"/>
    </source>
</evidence>